<evidence type="ECO:0008006" key="3">
    <source>
        <dbReference type="Google" id="ProtNLM"/>
    </source>
</evidence>
<evidence type="ECO:0000313" key="2">
    <source>
        <dbReference type="EMBL" id="CAE0711803.1"/>
    </source>
</evidence>
<gene>
    <name evidence="2" type="ORF">PAUS00366_LOCUS4555</name>
</gene>
<accession>A0A7S4EGY1</accession>
<dbReference type="Gene3D" id="3.30.420.10">
    <property type="entry name" value="Ribonuclease H-like superfamily/Ribonuclease H"/>
    <property type="match status" value="1"/>
</dbReference>
<dbReference type="EMBL" id="HBIX01005721">
    <property type="protein sequence ID" value="CAE0711803.1"/>
    <property type="molecule type" value="Transcribed_RNA"/>
</dbReference>
<name>A0A7S4EGY1_9STRA</name>
<reference evidence="2" key="1">
    <citation type="submission" date="2021-01" db="EMBL/GenBank/DDBJ databases">
        <authorList>
            <person name="Corre E."/>
            <person name="Pelletier E."/>
            <person name="Niang G."/>
            <person name="Scheremetjew M."/>
            <person name="Finn R."/>
            <person name="Kale V."/>
            <person name="Holt S."/>
            <person name="Cochrane G."/>
            <person name="Meng A."/>
            <person name="Brown T."/>
            <person name="Cohen L."/>
        </authorList>
    </citation>
    <scope>NUCLEOTIDE SEQUENCE</scope>
    <source>
        <strain evidence="2">10249 10 AB</strain>
    </source>
</reference>
<dbReference type="InterPro" id="IPR036397">
    <property type="entry name" value="RNaseH_sf"/>
</dbReference>
<organism evidence="2">
    <name type="scientific">Pseudo-nitzschia australis</name>
    <dbReference type="NCBI Taxonomy" id="44445"/>
    <lineage>
        <taxon>Eukaryota</taxon>
        <taxon>Sar</taxon>
        <taxon>Stramenopiles</taxon>
        <taxon>Ochrophyta</taxon>
        <taxon>Bacillariophyta</taxon>
        <taxon>Bacillariophyceae</taxon>
        <taxon>Bacillariophycidae</taxon>
        <taxon>Bacillariales</taxon>
        <taxon>Bacillariaceae</taxon>
        <taxon>Pseudo-nitzschia</taxon>
    </lineage>
</organism>
<dbReference type="GO" id="GO:0003676">
    <property type="term" value="F:nucleic acid binding"/>
    <property type="evidence" value="ECO:0007669"/>
    <property type="project" value="InterPro"/>
</dbReference>
<sequence>MCFYFCRLASVSSLLFEACLILLYTLAMTAAMTISAPSDVKTKPTLPTITTTHIKLQFDGCLRPPRDPGFPTIPYRMAVCAACVGVVHDGNNNIDNNNNNNWKDSGINNERCDNDERTVRPLAVGSVALPVSTEITSQHAEYEGLLLGLEWLGKIFSSPNWNEEHISTENLTAIDIDDDIDTNSDIFSTMQQKRHKALISIEGDCKTVIDQLSGKSIPRKLEPLHQRAQSLLDQLTSNNHGAIITTDSGKTKIKCETGPESNASTDTVVLFETEYCHIPRSQNSISDSLCNNLMNIIAAKSWKDNIQQLEEAEKDVIGHELSPSCAFTTPRSLSNIIETASKTTKYSLRPPLYEKVANLAAGTKDYKLLVEIGERLAEEGSFNSKPNNNSRGRDSSNRSISSKRKGINYQIRGQRGLGKEKNARFLERKHRILLSTDVGNEDTKKGVEILKYLGDITEGDWDTVASDVWRPMVEKWFVSARFEAEDDLLPLWVDSIDKN</sequence>
<evidence type="ECO:0000256" key="1">
    <source>
        <dbReference type="SAM" id="MobiDB-lite"/>
    </source>
</evidence>
<dbReference type="AlphaFoldDB" id="A0A7S4EGY1"/>
<proteinExistence type="predicted"/>
<feature type="region of interest" description="Disordered" evidence="1">
    <location>
        <begin position="380"/>
        <end position="405"/>
    </location>
</feature>
<protein>
    <recommendedName>
        <fullName evidence="3">RNase H type-1 domain-containing protein</fullName>
    </recommendedName>
</protein>